<sequence>MQSIFKIFQDLKNETPSEIDGFTIASLPQIKNHKIGLSKHGLPLFFIKCDNETNEKALDYNLESISIQFNQKCQLLSNDKKVAEGNYTIIALKTDSVDLQEYFLNILYFVVLKLPVIANLKELKIEVEKLISLFNKFSKLPTKTIQGLWAELLIVEQSSNPDYLINAWHYSSTDKFDFNDGIDKIEVKSTAKSRRIHSFSLEQLNPNKNSKLLIASVFAVETGKGKSVFDLVKSIHDKSKKKEVLFRINEVLLDTLGRDFEKAFDHFFDYQLAVDSLAFFDSELVPKIDISSITREISNVHFDCDLSKTQELKTISTNSFLHKCLIYKAVS</sequence>
<evidence type="ECO:0000313" key="1">
    <source>
        <dbReference type="EMBL" id="ROI10070.1"/>
    </source>
</evidence>
<accession>A0A3N0WYA0</accession>
<dbReference type="EMBL" id="RJUG01000002">
    <property type="protein sequence ID" value="ROI10070.1"/>
    <property type="molecule type" value="Genomic_DNA"/>
</dbReference>
<reference evidence="2" key="1">
    <citation type="submission" date="2018-11" db="EMBL/GenBank/DDBJ databases">
        <title>Proposal to divide the Flavobacteriaceae and reorganize its genera based on Amino Acid Identity values calculated from whole genome sequences.</title>
        <authorList>
            <person name="Nicholson A.C."/>
            <person name="Gulvik C.A."/>
            <person name="Whitney A.M."/>
            <person name="Humrighouse B.W."/>
            <person name="Bell M."/>
            <person name="Holmes B."/>
            <person name="Steigerwalt A."/>
            <person name="Villarma A."/>
            <person name="Sheth M."/>
            <person name="Batra D."/>
            <person name="Pryor J."/>
            <person name="Bernardet J.-F."/>
            <person name="Hugo C."/>
            <person name="Kampfer P."/>
            <person name="Newman J."/>
            <person name="Mcquiston J.R."/>
        </authorList>
    </citation>
    <scope>NUCLEOTIDE SEQUENCE [LARGE SCALE GENOMIC DNA]</scope>
    <source>
        <strain evidence="2">H3056</strain>
    </source>
</reference>
<dbReference type="AlphaFoldDB" id="A0A3N0WYA0"/>
<protein>
    <submittedName>
        <fullName evidence="1">PD-(D/E)XK motif protein</fullName>
    </submittedName>
</protein>
<proteinExistence type="predicted"/>
<evidence type="ECO:0000313" key="2">
    <source>
        <dbReference type="Proteomes" id="UP000270224"/>
    </source>
</evidence>
<comment type="caution">
    <text evidence="1">The sequence shown here is derived from an EMBL/GenBank/DDBJ whole genome shotgun (WGS) entry which is preliminary data.</text>
</comment>
<dbReference type="InterPro" id="IPR025534">
    <property type="entry name" value="DUF4420"/>
</dbReference>
<dbReference type="Pfam" id="PF14390">
    <property type="entry name" value="DUF4420"/>
    <property type="match status" value="1"/>
</dbReference>
<gene>
    <name evidence="1" type="ORF">EGI11_04800</name>
</gene>
<name>A0A3N0WYA0_9FLAO</name>
<dbReference type="OrthoDB" id="1403541at2"/>
<dbReference type="RefSeq" id="WP_123265316.1">
    <property type="nucleotide sequence ID" value="NZ_RJUG01000002.1"/>
</dbReference>
<dbReference type="Proteomes" id="UP000270224">
    <property type="component" value="Unassembled WGS sequence"/>
</dbReference>
<organism evidence="1 2">
    <name type="scientific">Kaistella daneshvariae</name>
    <dbReference type="NCBI Taxonomy" id="2487074"/>
    <lineage>
        <taxon>Bacteria</taxon>
        <taxon>Pseudomonadati</taxon>
        <taxon>Bacteroidota</taxon>
        <taxon>Flavobacteriia</taxon>
        <taxon>Flavobacteriales</taxon>
        <taxon>Weeksellaceae</taxon>
        <taxon>Chryseobacterium group</taxon>
        <taxon>Kaistella</taxon>
    </lineage>
</organism>
<reference evidence="2" key="2">
    <citation type="submission" date="2018-11" db="EMBL/GenBank/DDBJ databases">
        <title>Proposal to divide the Flavobacteriaceae and reorganize its genera based on Amino Acid Identity values calculated from whole genome sequences.</title>
        <authorList>
            <person name="Nicholson A.C."/>
            <person name="Gulvik C.A."/>
            <person name="Whitney A.M."/>
            <person name="Humrighouse B.W."/>
            <person name="Bell M."/>
            <person name="Holmens B."/>
            <person name="Steigerwalt A."/>
            <person name="Villarma A."/>
            <person name="Sheth M."/>
            <person name="Batra D."/>
            <person name="Pryor J."/>
            <person name="Bernardet J.-F."/>
            <person name="Hugo C."/>
            <person name="Kampfer P."/>
            <person name="Newman J."/>
            <person name="Mcquiston J.R."/>
        </authorList>
    </citation>
    <scope>NUCLEOTIDE SEQUENCE [LARGE SCALE GENOMIC DNA]</scope>
    <source>
        <strain evidence="2">H3056</strain>
    </source>
</reference>